<evidence type="ECO:0000256" key="3">
    <source>
        <dbReference type="RuleBase" id="RU000363"/>
    </source>
</evidence>
<dbReference type="EMBL" id="VFIY01000018">
    <property type="protein sequence ID" value="TPD57354.1"/>
    <property type="molecule type" value="Genomic_DNA"/>
</dbReference>
<dbReference type="FunFam" id="3.40.50.720:FF:000215">
    <property type="entry name" value="3-hydroxyacyl-CoA dehydrogenase type-2"/>
    <property type="match status" value="1"/>
</dbReference>
<sequence length="255" mass="26316">MDIQGKVAVVTGAASGLGDATARALAAAGAKVAIFDLNKEGGEKVAGDIGGAFFEVNVTSEDSVTTALDGVEEKLGAAPRILVNCAGIAPAQKTVGKENAPHDFDLYKKVLEVNLFGTFNTVRLAAARMAAQEPLEGSERGVIVNTASIAAFDGQIGQVAYASSKAAIAGMTLPIARDLSKLGIRICTIAPGIFGTPMLLGLPQEVQDSLGASVPYPSRLGKPEEYAALAKHIVENQMLNGETIRLDGALRMAPK</sequence>
<evidence type="ECO:0000256" key="2">
    <source>
        <dbReference type="ARBA" id="ARBA00023002"/>
    </source>
</evidence>
<accession>A0A501PBV6</accession>
<evidence type="ECO:0000313" key="4">
    <source>
        <dbReference type="EMBL" id="TPD57354.1"/>
    </source>
</evidence>
<dbReference type="InterPro" id="IPR002347">
    <property type="entry name" value="SDR_fam"/>
</dbReference>
<dbReference type="PANTHER" id="PTHR43658:SF8">
    <property type="entry name" value="17-BETA-HYDROXYSTEROID DEHYDROGENASE 14-RELATED"/>
    <property type="match status" value="1"/>
</dbReference>
<dbReference type="CDD" id="cd05371">
    <property type="entry name" value="HSD10-like_SDR_c"/>
    <property type="match status" value="1"/>
</dbReference>
<evidence type="ECO:0000313" key="5">
    <source>
        <dbReference type="Proteomes" id="UP000319148"/>
    </source>
</evidence>
<dbReference type="InterPro" id="IPR020904">
    <property type="entry name" value="Sc_DH/Rdtase_CS"/>
</dbReference>
<reference evidence="5" key="1">
    <citation type="submission" date="2019-06" db="EMBL/GenBank/DDBJ databases">
        <title>The complete genome of Emcibacter congregatus ZYLT.</title>
        <authorList>
            <person name="Zhao Z."/>
        </authorList>
    </citation>
    <scope>NUCLEOTIDE SEQUENCE [LARGE SCALE GENOMIC DNA]</scope>
    <source>
        <strain evidence="5">MCCC 1A06723</strain>
    </source>
</reference>
<evidence type="ECO:0000256" key="1">
    <source>
        <dbReference type="ARBA" id="ARBA00006484"/>
    </source>
</evidence>
<gene>
    <name evidence="4" type="ORF">FIV46_14600</name>
</gene>
<dbReference type="PROSITE" id="PS00061">
    <property type="entry name" value="ADH_SHORT"/>
    <property type="match status" value="1"/>
</dbReference>
<dbReference type="AlphaFoldDB" id="A0A501PBV6"/>
<keyword evidence="2" id="KW-0560">Oxidoreductase</keyword>
<comment type="similarity">
    <text evidence="1 3">Belongs to the short-chain dehydrogenases/reductases (SDR) family.</text>
</comment>
<organism evidence="4 5">
    <name type="scientific">Emcibacter nanhaiensis</name>
    <dbReference type="NCBI Taxonomy" id="1505037"/>
    <lineage>
        <taxon>Bacteria</taxon>
        <taxon>Pseudomonadati</taxon>
        <taxon>Pseudomonadota</taxon>
        <taxon>Alphaproteobacteria</taxon>
        <taxon>Emcibacterales</taxon>
        <taxon>Emcibacteraceae</taxon>
        <taxon>Emcibacter</taxon>
    </lineage>
</organism>
<dbReference type="Gene3D" id="3.40.50.720">
    <property type="entry name" value="NAD(P)-binding Rossmann-like Domain"/>
    <property type="match status" value="1"/>
</dbReference>
<dbReference type="Pfam" id="PF00106">
    <property type="entry name" value="adh_short"/>
    <property type="match status" value="1"/>
</dbReference>
<protein>
    <submittedName>
        <fullName evidence="4">3-hydroxyacyl-CoA dehydrogenase</fullName>
    </submittedName>
</protein>
<dbReference type="OrthoDB" id="9795647at2"/>
<dbReference type="RefSeq" id="WP_139941669.1">
    <property type="nucleotide sequence ID" value="NZ_JBHSYP010000005.1"/>
</dbReference>
<dbReference type="Proteomes" id="UP000319148">
    <property type="component" value="Unassembled WGS sequence"/>
</dbReference>
<name>A0A501PBV6_9PROT</name>
<comment type="caution">
    <text evidence="4">The sequence shown here is derived from an EMBL/GenBank/DDBJ whole genome shotgun (WGS) entry which is preliminary data.</text>
</comment>
<dbReference type="PRINTS" id="PR00080">
    <property type="entry name" value="SDRFAMILY"/>
</dbReference>
<keyword evidence="5" id="KW-1185">Reference proteome</keyword>
<proteinExistence type="inferred from homology"/>
<dbReference type="InterPro" id="IPR036291">
    <property type="entry name" value="NAD(P)-bd_dom_sf"/>
</dbReference>
<dbReference type="PRINTS" id="PR00081">
    <property type="entry name" value="GDHRDH"/>
</dbReference>
<dbReference type="GO" id="GO:0016491">
    <property type="term" value="F:oxidoreductase activity"/>
    <property type="evidence" value="ECO:0007669"/>
    <property type="project" value="UniProtKB-KW"/>
</dbReference>
<dbReference type="SUPFAM" id="SSF51735">
    <property type="entry name" value="NAD(P)-binding Rossmann-fold domains"/>
    <property type="match status" value="1"/>
</dbReference>
<dbReference type="PANTHER" id="PTHR43658">
    <property type="entry name" value="SHORT-CHAIN DEHYDROGENASE/REDUCTASE"/>
    <property type="match status" value="1"/>
</dbReference>